<reference evidence="4" key="1">
    <citation type="journal article" date="2014" name="Int. J. Syst. Evol. Microbiol.">
        <title>Complete genome sequence of Corynebacterium casei LMG S-19264T (=DSM 44701T), isolated from a smear-ripened cheese.</title>
        <authorList>
            <consortium name="US DOE Joint Genome Institute (JGI-PGF)"/>
            <person name="Walter F."/>
            <person name="Albersmeier A."/>
            <person name="Kalinowski J."/>
            <person name="Ruckert C."/>
        </authorList>
    </citation>
    <scope>NUCLEOTIDE SEQUENCE</scope>
    <source>
        <strain evidence="4">KCTC 12344</strain>
    </source>
</reference>
<dbReference type="InterPro" id="IPR001867">
    <property type="entry name" value="OmpR/PhoB-type_DNA-bd"/>
</dbReference>
<feature type="domain" description="OmpR/PhoB-type" evidence="3">
    <location>
        <begin position="3"/>
        <end position="96"/>
    </location>
</feature>
<dbReference type="GO" id="GO:0005524">
    <property type="term" value="F:ATP binding"/>
    <property type="evidence" value="ECO:0007669"/>
    <property type="project" value="InterPro"/>
</dbReference>
<dbReference type="Proteomes" id="UP000294359">
    <property type="component" value="Chromosome"/>
</dbReference>
<dbReference type="InterPro" id="IPR027417">
    <property type="entry name" value="P-loop_NTPase"/>
</dbReference>
<keyword evidence="6" id="KW-1185">Reference proteome</keyword>
<dbReference type="GO" id="GO:0006355">
    <property type="term" value="P:regulation of DNA-templated transcription"/>
    <property type="evidence" value="ECO:0007669"/>
    <property type="project" value="InterPro"/>
</dbReference>
<dbReference type="Gene3D" id="1.10.10.10">
    <property type="entry name" value="Winged helix-like DNA-binding domain superfamily/Winged helix DNA-binding domain"/>
    <property type="match status" value="1"/>
</dbReference>
<dbReference type="Gene3D" id="3.40.50.300">
    <property type="entry name" value="P-loop containing nucleotide triphosphate hydrolases"/>
    <property type="match status" value="1"/>
</dbReference>
<protein>
    <submittedName>
        <fullName evidence="5">AAA family ATPase</fullName>
    </submittedName>
</protein>
<feature type="DNA-binding region" description="OmpR/PhoB-type" evidence="2">
    <location>
        <begin position="3"/>
        <end position="96"/>
    </location>
</feature>
<dbReference type="InterPro" id="IPR003959">
    <property type="entry name" value="ATPase_AAA_core"/>
</dbReference>
<dbReference type="InterPro" id="IPR003593">
    <property type="entry name" value="AAA+_ATPase"/>
</dbReference>
<evidence type="ECO:0000256" key="1">
    <source>
        <dbReference type="ARBA" id="ARBA00023125"/>
    </source>
</evidence>
<dbReference type="InterPro" id="IPR016032">
    <property type="entry name" value="Sig_transdc_resp-reg_C-effctor"/>
</dbReference>
<evidence type="ECO:0000259" key="3">
    <source>
        <dbReference type="PROSITE" id="PS51755"/>
    </source>
</evidence>
<name>A0A4P7BDS0_9BURK</name>
<dbReference type="EMBL" id="BMWW01000001">
    <property type="protein sequence ID" value="GGY75738.1"/>
    <property type="molecule type" value="Genomic_DNA"/>
</dbReference>
<dbReference type="PANTHER" id="PTHR47691">
    <property type="entry name" value="REGULATOR-RELATED"/>
    <property type="match status" value="1"/>
</dbReference>
<dbReference type="Pfam" id="PF00004">
    <property type="entry name" value="AAA"/>
    <property type="match status" value="1"/>
</dbReference>
<dbReference type="SMART" id="SM00382">
    <property type="entry name" value="AAA"/>
    <property type="match status" value="1"/>
</dbReference>
<dbReference type="PRINTS" id="PR00364">
    <property type="entry name" value="DISEASERSIST"/>
</dbReference>
<accession>A0A4P7BDS0</accession>
<dbReference type="RefSeq" id="WP_134384653.1">
    <property type="nucleotide sequence ID" value="NZ_BMWW01000001.1"/>
</dbReference>
<dbReference type="Proteomes" id="UP000619512">
    <property type="component" value="Unassembled WGS sequence"/>
</dbReference>
<dbReference type="PANTHER" id="PTHR47691:SF3">
    <property type="entry name" value="HTH-TYPE TRANSCRIPTIONAL REGULATOR RV0890C-RELATED"/>
    <property type="match status" value="1"/>
</dbReference>
<dbReference type="InterPro" id="IPR036388">
    <property type="entry name" value="WH-like_DNA-bd_sf"/>
</dbReference>
<dbReference type="AlphaFoldDB" id="A0A4P7BDS0"/>
<organism evidence="4 7">
    <name type="scientific">Pseudoduganella plicata</name>
    <dbReference type="NCBI Taxonomy" id="321984"/>
    <lineage>
        <taxon>Bacteria</taxon>
        <taxon>Pseudomonadati</taxon>
        <taxon>Pseudomonadota</taxon>
        <taxon>Betaproteobacteria</taxon>
        <taxon>Burkholderiales</taxon>
        <taxon>Oxalobacteraceae</taxon>
        <taxon>Telluria group</taxon>
        <taxon>Pseudoduganella</taxon>
    </lineage>
</organism>
<proteinExistence type="predicted"/>
<evidence type="ECO:0000313" key="7">
    <source>
        <dbReference type="Proteomes" id="UP000619512"/>
    </source>
</evidence>
<evidence type="ECO:0000313" key="6">
    <source>
        <dbReference type="Proteomes" id="UP000294359"/>
    </source>
</evidence>
<evidence type="ECO:0000313" key="4">
    <source>
        <dbReference type="EMBL" id="GGY75738.1"/>
    </source>
</evidence>
<reference evidence="5 6" key="2">
    <citation type="submission" date="2019-03" db="EMBL/GenBank/DDBJ databases">
        <title>Draft Genome Sequences of Six Type Strains of the Genus Massilia.</title>
        <authorList>
            <person name="Miess H."/>
            <person name="Frediansyhah A."/>
            <person name="Gross H."/>
        </authorList>
    </citation>
    <scope>NUCLEOTIDE SEQUENCE [LARGE SCALE GENOMIC DNA]</scope>
    <source>
        <strain evidence="5 6">DSM 17505</strain>
    </source>
</reference>
<dbReference type="CDD" id="cd00383">
    <property type="entry name" value="trans_reg_C"/>
    <property type="match status" value="1"/>
</dbReference>
<dbReference type="SUPFAM" id="SSF52540">
    <property type="entry name" value="P-loop containing nucleoside triphosphate hydrolases"/>
    <property type="match status" value="1"/>
</dbReference>
<dbReference type="SMART" id="SM00862">
    <property type="entry name" value="Trans_reg_C"/>
    <property type="match status" value="1"/>
</dbReference>
<dbReference type="EMBL" id="CP038026">
    <property type="protein sequence ID" value="QBQ36370.1"/>
    <property type="molecule type" value="Genomic_DNA"/>
</dbReference>
<dbReference type="PROSITE" id="PS51755">
    <property type="entry name" value="OMPR_PHOB"/>
    <property type="match status" value="1"/>
</dbReference>
<gene>
    <name evidence="5" type="ORF">E1742_09505</name>
    <name evidence="4" type="ORF">GCM10007388_05360</name>
</gene>
<dbReference type="SUPFAM" id="SSF46894">
    <property type="entry name" value="C-terminal effector domain of the bipartite response regulators"/>
    <property type="match status" value="1"/>
</dbReference>
<dbReference type="GO" id="GO:0016887">
    <property type="term" value="F:ATP hydrolysis activity"/>
    <property type="evidence" value="ECO:0007669"/>
    <property type="project" value="InterPro"/>
</dbReference>
<dbReference type="Pfam" id="PF00486">
    <property type="entry name" value="Trans_reg_C"/>
    <property type="match status" value="1"/>
</dbReference>
<keyword evidence="1 2" id="KW-0238">DNA-binding</keyword>
<sequence>MSSTIYRFGPFALHPAQRRLLAGGTEIVLQARAFDVLHVLVARQGVLVLKRELLDTVWPGAVVEENNLQVHISQLRKTLGHDAIKTVPGRGYQLALPCASEETAVPAGPPPSPALLYGRDDDLEDCLDLLRNARLVSIVGATGVGKTSLARHVAARLHVSFDGRVTWVDLAHAMTAADVEAALARVEPGCRLLVLDNADQVSNATAQEAERLLAQAPALRLLVTTQVRLNLREESVYRLASLAVPTGGNPAVEALKYGAVALLQARIAARDRHFMLDDGNIGTAIRLCRRLDGLPLALELAAARVPAFGLEGVLRSLDDGLFLLSGGTHAAPPRHRALHSALDWSYGLLRPGEQALYCAMARLPGWFALDQLGSGTAGRTSLFDAVDTLVDRAFVVFDGARPRPYTLTETGRAFALAKRRNGAASLQAS</sequence>
<evidence type="ECO:0000256" key="2">
    <source>
        <dbReference type="PROSITE-ProRule" id="PRU01091"/>
    </source>
</evidence>
<evidence type="ECO:0000313" key="5">
    <source>
        <dbReference type="EMBL" id="QBQ36370.1"/>
    </source>
</evidence>
<dbReference type="GO" id="GO:0000160">
    <property type="term" value="P:phosphorelay signal transduction system"/>
    <property type="evidence" value="ECO:0007669"/>
    <property type="project" value="InterPro"/>
</dbReference>
<dbReference type="OrthoDB" id="9811542at2"/>
<reference evidence="4" key="3">
    <citation type="submission" date="2022-12" db="EMBL/GenBank/DDBJ databases">
        <authorList>
            <person name="Sun Q."/>
            <person name="Kim S."/>
        </authorList>
    </citation>
    <scope>NUCLEOTIDE SEQUENCE</scope>
    <source>
        <strain evidence="4">KCTC 12344</strain>
    </source>
</reference>
<dbReference type="GO" id="GO:0003677">
    <property type="term" value="F:DNA binding"/>
    <property type="evidence" value="ECO:0007669"/>
    <property type="project" value="UniProtKB-UniRule"/>
</dbReference>